<evidence type="ECO:0000256" key="1">
    <source>
        <dbReference type="ARBA" id="ARBA00022723"/>
    </source>
</evidence>
<dbReference type="GeneID" id="87809101"/>
<feature type="domain" description="AN1-type" evidence="6">
    <location>
        <begin position="126"/>
        <end position="166"/>
    </location>
</feature>
<evidence type="ECO:0000313" key="8">
    <source>
        <dbReference type="Proteomes" id="UP000827549"/>
    </source>
</evidence>
<dbReference type="RefSeq" id="XP_062628415.1">
    <property type="nucleotide sequence ID" value="XM_062772431.1"/>
</dbReference>
<dbReference type="InterPro" id="IPR057357">
    <property type="entry name" value="Znf-C2H2_ZFAND2A/B"/>
</dbReference>
<feature type="region of interest" description="Disordered" evidence="5">
    <location>
        <begin position="155"/>
        <end position="217"/>
    </location>
</feature>
<evidence type="ECO:0000256" key="2">
    <source>
        <dbReference type="ARBA" id="ARBA00022737"/>
    </source>
</evidence>
<evidence type="ECO:0000256" key="3">
    <source>
        <dbReference type="ARBA" id="ARBA00022771"/>
    </source>
</evidence>
<dbReference type="Pfam" id="PF25403">
    <property type="entry name" value="zf-C2H2_ZFAND2"/>
    <property type="match status" value="1"/>
</dbReference>
<name>A0AAF0Y8X9_9TREE</name>
<evidence type="ECO:0000256" key="4">
    <source>
        <dbReference type="ARBA" id="ARBA00022833"/>
    </source>
</evidence>
<feature type="region of interest" description="Disordered" evidence="5">
    <location>
        <begin position="280"/>
        <end position="304"/>
    </location>
</feature>
<dbReference type="InterPro" id="IPR000058">
    <property type="entry name" value="Znf_AN1"/>
</dbReference>
<dbReference type="PANTHER" id="PTHR14677:SF40">
    <property type="entry name" value="CDC48-ASSOCIATED UBIQUITIN-LIKE_ZINC FINGER PROTEIN 1"/>
    <property type="match status" value="1"/>
</dbReference>
<dbReference type="Pfam" id="PF01428">
    <property type="entry name" value="zf-AN1"/>
    <property type="match status" value="2"/>
</dbReference>
<keyword evidence="8" id="KW-1185">Reference proteome</keyword>
<feature type="domain" description="AN1-type" evidence="6">
    <location>
        <begin position="24"/>
        <end position="63"/>
    </location>
</feature>
<keyword evidence="4" id="KW-0862">Zinc</keyword>
<dbReference type="SUPFAM" id="SSF118310">
    <property type="entry name" value="AN1-like Zinc finger"/>
    <property type="match status" value="2"/>
</dbReference>
<protein>
    <submittedName>
        <fullName evidence="7">AN1-type zinc finger protein 2B</fullName>
    </submittedName>
</protein>
<reference evidence="7" key="1">
    <citation type="submission" date="2023-10" db="EMBL/GenBank/DDBJ databases">
        <authorList>
            <person name="Noh H."/>
        </authorList>
    </citation>
    <scope>NUCLEOTIDE SEQUENCE</scope>
    <source>
        <strain evidence="7">DUCC4014</strain>
    </source>
</reference>
<keyword evidence="2" id="KW-0677">Repeat</keyword>
<keyword evidence="1" id="KW-0479">Metal-binding</keyword>
<accession>A0AAF0Y8X9</accession>
<organism evidence="7 8">
    <name type="scientific">Vanrija pseudolonga</name>
    <dbReference type="NCBI Taxonomy" id="143232"/>
    <lineage>
        <taxon>Eukaryota</taxon>
        <taxon>Fungi</taxon>
        <taxon>Dikarya</taxon>
        <taxon>Basidiomycota</taxon>
        <taxon>Agaricomycotina</taxon>
        <taxon>Tremellomycetes</taxon>
        <taxon>Trichosporonales</taxon>
        <taxon>Trichosporonaceae</taxon>
        <taxon>Vanrija</taxon>
    </lineage>
</organism>
<sequence length="304" mass="32112">MSSSSTPTPPDGYKPELMSLGTECHHDACHLHDFLPFSCPACMLAFCQDHFLPSHHTCTAPLPASMVDRIAPTCPLCNEVVSSTGHRGPNHAVEAHIMSGTCTGMEGGEARKKALLKARKDRGEVCFRRGCTKVLVVPMACGTCTHKFCPSHRSAQSHSCTPTPVGSPAPAQQQGAGKSAMSRLLQSSSSSSSSKPAAKPIAAPKPQQPPSQPVSAQLEARAAAAQAALKRAGQDAKVPFVKTKTEKRADAELQSTIKSLKARHDKGLLTKAEQLRYAELVGQQESSRRKGGSGGGKDKDCIIA</sequence>
<dbReference type="AlphaFoldDB" id="A0AAF0Y8X9"/>
<dbReference type="PANTHER" id="PTHR14677">
    <property type="entry name" value="ARSENITE INDUCUBLE RNA ASSOCIATED PROTEIN AIP-1-RELATED"/>
    <property type="match status" value="1"/>
</dbReference>
<keyword evidence="3" id="KW-0863">Zinc-finger</keyword>
<dbReference type="InterPro" id="IPR035896">
    <property type="entry name" value="AN1-like_Znf"/>
</dbReference>
<evidence type="ECO:0000313" key="7">
    <source>
        <dbReference type="EMBL" id="WOO82383.1"/>
    </source>
</evidence>
<dbReference type="Gene3D" id="4.10.1110.10">
    <property type="entry name" value="AN1-like Zinc finger"/>
    <property type="match status" value="2"/>
</dbReference>
<feature type="compositionally biased region" description="Polar residues" evidence="5">
    <location>
        <begin position="155"/>
        <end position="176"/>
    </location>
</feature>
<dbReference type="EMBL" id="CP086717">
    <property type="protein sequence ID" value="WOO82383.1"/>
    <property type="molecule type" value="Genomic_DNA"/>
</dbReference>
<feature type="compositionally biased region" description="Low complexity" evidence="5">
    <location>
        <begin position="186"/>
        <end position="205"/>
    </location>
</feature>
<gene>
    <name evidence="7" type="primary">Zfand2b_1</name>
    <name evidence="7" type="ORF">LOC62_04G005873</name>
</gene>
<proteinExistence type="predicted"/>
<dbReference type="GO" id="GO:0008270">
    <property type="term" value="F:zinc ion binding"/>
    <property type="evidence" value="ECO:0007669"/>
    <property type="project" value="UniProtKB-KW"/>
</dbReference>
<evidence type="ECO:0000259" key="6">
    <source>
        <dbReference type="SMART" id="SM00154"/>
    </source>
</evidence>
<evidence type="ECO:0000256" key="5">
    <source>
        <dbReference type="SAM" id="MobiDB-lite"/>
    </source>
</evidence>
<dbReference type="SMART" id="SM00154">
    <property type="entry name" value="ZnF_AN1"/>
    <property type="match status" value="2"/>
</dbReference>
<dbReference type="Proteomes" id="UP000827549">
    <property type="component" value="Chromosome 4"/>
</dbReference>
<dbReference type="GO" id="GO:0005737">
    <property type="term" value="C:cytoplasm"/>
    <property type="evidence" value="ECO:0007669"/>
    <property type="project" value="TreeGrafter"/>
</dbReference>